<feature type="signal peptide" evidence="1">
    <location>
        <begin position="1"/>
        <end position="24"/>
    </location>
</feature>
<accession>A0A9N9WN50</accession>
<keyword evidence="1" id="KW-0732">Signal</keyword>
<proteinExistence type="predicted"/>
<dbReference type="AlphaFoldDB" id="A0A9N9WN50"/>
<organism evidence="2 3">
    <name type="scientific">Chironomus riparius</name>
    <dbReference type="NCBI Taxonomy" id="315576"/>
    <lineage>
        <taxon>Eukaryota</taxon>
        <taxon>Metazoa</taxon>
        <taxon>Ecdysozoa</taxon>
        <taxon>Arthropoda</taxon>
        <taxon>Hexapoda</taxon>
        <taxon>Insecta</taxon>
        <taxon>Pterygota</taxon>
        <taxon>Neoptera</taxon>
        <taxon>Endopterygota</taxon>
        <taxon>Diptera</taxon>
        <taxon>Nematocera</taxon>
        <taxon>Chironomoidea</taxon>
        <taxon>Chironomidae</taxon>
        <taxon>Chironominae</taxon>
        <taxon>Chironomus</taxon>
    </lineage>
</organism>
<name>A0A9N9WN50_9DIPT</name>
<evidence type="ECO:0008006" key="4">
    <source>
        <dbReference type="Google" id="ProtNLM"/>
    </source>
</evidence>
<reference evidence="2" key="1">
    <citation type="submission" date="2022-01" db="EMBL/GenBank/DDBJ databases">
        <authorList>
            <person name="King R."/>
        </authorList>
    </citation>
    <scope>NUCLEOTIDE SEQUENCE</scope>
</reference>
<reference evidence="2" key="2">
    <citation type="submission" date="2022-10" db="EMBL/GenBank/DDBJ databases">
        <authorList>
            <consortium name="ENA_rothamsted_submissions"/>
            <consortium name="culmorum"/>
            <person name="King R."/>
        </authorList>
    </citation>
    <scope>NUCLEOTIDE SEQUENCE</scope>
</reference>
<dbReference type="EMBL" id="OU895877">
    <property type="protein sequence ID" value="CAG9797618.1"/>
    <property type="molecule type" value="Genomic_DNA"/>
</dbReference>
<keyword evidence="3" id="KW-1185">Reference proteome</keyword>
<dbReference type="Proteomes" id="UP001153620">
    <property type="component" value="Chromosome 1"/>
</dbReference>
<feature type="chain" id="PRO_5040348813" description="Cardioactive peptide" evidence="1">
    <location>
        <begin position="25"/>
        <end position="138"/>
    </location>
</feature>
<dbReference type="Pfam" id="PF11105">
    <property type="entry name" value="CCAP"/>
    <property type="match status" value="1"/>
</dbReference>
<evidence type="ECO:0000313" key="3">
    <source>
        <dbReference type="Proteomes" id="UP001153620"/>
    </source>
</evidence>
<evidence type="ECO:0000256" key="1">
    <source>
        <dbReference type="SAM" id="SignalP"/>
    </source>
</evidence>
<evidence type="ECO:0000313" key="2">
    <source>
        <dbReference type="EMBL" id="CAG9797618.1"/>
    </source>
</evidence>
<dbReference type="OrthoDB" id="6134464at2759"/>
<dbReference type="InterPro" id="IPR024276">
    <property type="entry name" value="CCAP"/>
</dbReference>
<gene>
    <name evidence="2" type="ORF">CHIRRI_LOCUS607</name>
</gene>
<protein>
    <recommendedName>
        <fullName evidence="4">Cardioactive peptide</fullName>
    </recommendedName>
</protein>
<sequence length="138" mass="15756">MGKMQAIVIFVVIAFIGFMEVVDCGVLSDRDPRNFNNQYNPNQLDTNKAKRPFCNAFTGCGRKRSNEVAPPIPIQSTFDDSDRISDVLELNSEPAIENLVRQIMSEAKMFEAFQEANREMYLQKLKHSNREPSAYSMQ</sequence>